<feature type="domain" description="SnoaL-like" evidence="1">
    <location>
        <begin position="15"/>
        <end position="112"/>
    </location>
</feature>
<evidence type="ECO:0000313" key="2">
    <source>
        <dbReference type="EMBL" id="MXQ53457.1"/>
    </source>
</evidence>
<dbReference type="InterPro" id="IPR037401">
    <property type="entry name" value="SnoaL-like"/>
</dbReference>
<comment type="caution">
    <text evidence="2">The sequence shown here is derived from an EMBL/GenBank/DDBJ whole genome shotgun (WGS) entry which is preliminary data.</text>
</comment>
<dbReference type="AlphaFoldDB" id="A0A6I4VPC4"/>
<gene>
    <name evidence="2" type="ORF">GSM42_06890</name>
</gene>
<dbReference type="Pfam" id="PF12680">
    <property type="entry name" value="SnoaL_2"/>
    <property type="match status" value="1"/>
</dbReference>
<accession>A0A6I4VPC4</accession>
<evidence type="ECO:0000259" key="1">
    <source>
        <dbReference type="Pfam" id="PF12680"/>
    </source>
</evidence>
<reference evidence="2 3" key="1">
    <citation type="submission" date="2019-12" db="EMBL/GenBank/DDBJ databases">
        <title>Whole-genome analyses of novel actinobacteria.</title>
        <authorList>
            <person name="Sahin N."/>
            <person name="Saygin H."/>
        </authorList>
    </citation>
    <scope>NUCLEOTIDE SEQUENCE [LARGE SCALE GENOMIC DNA]</scope>
    <source>
        <strain evidence="2 3">KC615</strain>
    </source>
</reference>
<dbReference type="InterPro" id="IPR032710">
    <property type="entry name" value="NTF2-like_dom_sf"/>
</dbReference>
<proteinExistence type="predicted"/>
<dbReference type="EMBL" id="WUUL01000004">
    <property type="protein sequence ID" value="MXQ53457.1"/>
    <property type="molecule type" value="Genomic_DNA"/>
</dbReference>
<sequence length="130" mass="15199">MKPVDVLQSYFESLHDPELALKYVHEDAKFTAAKEFGNHHFYGLYCGIEEVRSLLAKFQKDLDTQDFRIYKIIGDETTAFAWGKFIHRVRTTNKLFESPWAVVVEIEDNKIKLFQGFEDTAGLEESFRKD</sequence>
<evidence type="ECO:0000313" key="3">
    <source>
        <dbReference type="Proteomes" id="UP000430692"/>
    </source>
</evidence>
<dbReference type="SUPFAM" id="SSF54427">
    <property type="entry name" value="NTF2-like"/>
    <property type="match status" value="1"/>
</dbReference>
<protein>
    <recommendedName>
        <fullName evidence="1">SnoaL-like domain-containing protein</fullName>
    </recommendedName>
</protein>
<keyword evidence="3" id="KW-1185">Reference proteome</keyword>
<dbReference type="Gene3D" id="3.10.450.50">
    <property type="match status" value="1"/>
</dbReference>
<organism evidence="2 3">
    <name type="scientific">Shimazuella alba</name>
    <dbReference type="NCBI Taxonomy" id="2690964"/>
    <lineage>
        <taxon>Bacteria</taxon>
        <taxon>Bacillati</taxon>
        <taxon>Bacillota</taxon>
        <taxon>Bacilli</taxon>
        <taxon>Bacillales</taxon>
        <taxon>Thermoactinomycetaceae</taxon>
        <taxon>Shimazuella</taxon>
    </lineage>
</organism>
<name>A0A6I4VPC4_9BACL</name>
<dbReference type="Proteomes" id="UP000430692">
    <property type="component" value="Unassembled WGS sequence"/>
</dbReference>